<dbReference type="GO" id="GO:0008270">
    <property type="term" value="F:zinc ion binding"/>
    <property type="evidence" value="ECO:0007669"/>
    <property type="project" value="UniProtKB-KW"/>
</dbReference>
<dbReference type="CDD" id="cd16039">
    <property type="entry name" value="PHD_SPP1"/>
    <property type="match status" value="1"/>
</dbReference>
<evidence type="ECO:0000256" key="4">
    <source>
        <dbReference type="ARBA" id="ARBA00022833"/>
    </source>
</evidence>
<feature type="region of interest" description="Disordered" evidence="7">
    <location>
        <begin position="291"/>
        <end position="311"/>
    </location>
</feature>
<dbReference type="SUPFAM" id="SSF57903">
    <property type="entry name" value="FYVE/PHD zinc finger"/>
    <property type="match status" value="1"/>
</dbReference>
<comment type="caution">
    <text evidence="9">The sequence shown here is derived from an EMBL/GenBank/DDBJ whole genome shotgun (WGS) entry which is preliminary data.</text>
</comment>
<evidence type="ECO:0000256" key="1">
    <source>
        <dbReference type="ARBA" id="ARBA00004123"/>
    </source>
</evidence>
<dbReference type="InterPro" id="IPR011011">
    <property type="entry name" value="Znf_FYVE_PHD"/>
</dbReference>
<evidence type="ECO:0000256" key="3">
    <source>
        <dbReference type="ARBA" id="ARBA00022771"/>
    </source>
</evidence>
<dbReference type="Proteomes" id="UP001375240">
    <property type="component" value="Unassembled WGS sequence"/>
</dbReference>
<dbReference type="InterPro" id="IPR019787">
    <property type="entry name" value="Znf_PHD-finger"/>
</dbReference>
<proteinExistence type="predicted"/>
<keyword evidence="3 6" id="KW-0863">Zinc-finger</keyword>
<dbReference type="SMART" id="SM00249">
    <property type="entry name" value="PHD"/>
    <property type="match status" value="1"/>
</dbReference>
<name>A0AAV9U1V8_9PEZI</name>
<comment type="subcellular location">
    <subcellularLocation>
        <location evidence="1">Nucleus</location>
    </subcellularLocation>
</comment>
<dbReference type="InterPro" id="IPR037869">
    <property type="entry name" value="Spp1/CFP1"/>
</dbReference>
<evidence type="ECO:0000313" key="9">
    <source>
        <dbReference type="EMBL" id="KAK6331088.1"/>
    </source>
</evidence>
<dbReference type="PROSITE" id="PS01359">
    <property type="entry name" value="ZF_PHD_1"/>
    <property type="match status" value="1"/>
</dbReference>
<feature type="domain" description="PHD-type" evidence="8">
    <location>
        <begin position="20"/>
        <end position="70"/>
    </location>
</feature>
<evidence type="ECO:0000256" key="2">
    <source>
        <dbReference type="ARBA" id="ARBA00022723"/>
    </source>
</evidence>
<dbReference type="Gene3D" id="3.30.40.10">
    <property type="entry name" value="Zinc/RING finger domain, C3HC4 (zinc finger)"/>
    <property type="match status" value="1"/>
</dbReference>
<feature type="compositionally biased region" description="Basic and acidic residues" evidence="7">
    <location>
        <begin position="293"/>
        <end position="311"/>
    </location>
</feature>
<dbReference type="AlphaFoldDB" id="A0AAV9U1V8"/>
<accession>A0AAV9U1V8</accession>
<evidence type="ECO:0000256" key="5">
    <source>
        <dbReference type="ARBA" id="ARBA00023242"/>
    </source>
</evidence>
<dbReference type="GO" id="GO:0048188">
    <property type="term" value="C:Set1C/COMPASS complex"/>
    <property type="evidence" value="ECO:0007669"/>
    <property type="project" value="InterPro"/>
</dbReference>
<reference evidence="9 10" key="1">
    <citation type="submission" date="2019-10" db="EMBL/GenBank/DDBJ databases">
        <authorList>
            <person name="Palmer J.M."/>
        </authorList>
    </citation>
    <scope>NUCLEOTIDE SEQUENCE [LARGE SCALE GENOMIC DNA]</scope>
    <source>
        <strain evidence="9 10">TWF696</strain>
    </source>
</reference>
<dbReference type="PROSITE" id="PS50016">
    <property type="entry name" value="ZF_PHD_2"/>
    <property type="match status" value="1"/>
</dbReference>
<sequence>MKSRTLQNTLNDHSKQPTETVYCICRRPDTGKWMIGCDGCDDWFHGECVQLRPADEDLVDQYFCPNCQSKGFGITTWKRKCRLPSCHSPAAVASNPPSKYCSPEHGLEFFRSQQYLTEYGTKELAAVLSAVNDANGFRNLGNSVSVPRSAAERVKLEDSLHQDEEKLAPMKIAIKRQKARLGARSQFISMAKERQKRVADELRGEADQSSKGIKEICGFDIRLAMDDDEFADWCEGEEGRTVFSCGEIGGREGLCMRRKCEKHKYWLRIAMEDIELEERLVNEGATMVLTEENGQRQRQDVKSLMESQRLK</sequence>
<evidence type="ECO:0000256" key="7">
    <source>
        <dbReference type="SAM" id="MobiDB-lite"/>
    </source>
</evidence>
<keyword evidence="2" id="KW-0479">Metal-binding</keyword>
<evidence type="ECO:0000256" key="6">
    <source>
        <dbReference type="PROSITE-ProRule" id="PRU00146"/>
    </source>
</evidence>
<dbReference type="EMBL" id="JAVHNQ010000016">
    <property type="protein sequence ID" value="KAK6331088.1"/>
    <property type="molecule type" value="Genomic_DNA"/>
</dbReference>
<dbReference type="InterPro" id="IPR019786">
    <property type="entry name" value="Zinc_finger_PHD-type_CS"/>
</dbReference>
<dbReference type="Pfam" id="PF00628">
    <property type="entry name" value="PHD"/>
    <property type="match status" value="1"/>
</dbReference>
<keyword evidence="4" id="KW-0862">Zinc</keyword>
<keyword evidence="10" id="KW-1185">Reference proteome</keyword>
<keyword evidence="5" id="KW-0539">Nucleus</keyword>
<protein>
    <recommendedName>
        <fullName evidence="8">PHD-type domain-containing protein</fullName>
    </recommendedName>
</protein>
<dbReference type="PANTHER" id="PTHR46174">
    <property type="entry name" value="CXXC-TYPE ZINC FINGER PROTEIN 1"/>
    <property type="match status" value="1"/>
</dbReference>
<dbReference type="InterPro" id="IPR013083">
    <property type="entry name" value="Znf_RING/FYVE/PHD"/>
</dbReference>
<dbReference type="PANTHER" id="PTHR46174:SF1">
    <property type="entry name" value="CXXC-TYPE ZINC FINGER PROTEIN 1"/>
    <property type="match status" value="1"/>
</dbReference>
<gene>
    <name evidence="9" type="ORF">TWF696_003164</name>
</gene>
<evidence type="ECO:0000259" key="8">
    <source>
        <dbReference type="PROSITE" id="PS50016"/>
    </source>
</evidence>
<dbReference type="GO" id="GO:0045893">
    <property type="term" value="P:positive regulation of DNA-templated transcription"/>
    <property type="evidence" value="ECO:0007669"/>
    <property type="project" value="TreeGrafter"/>
</dbReference>
<evidence type="ECO:0000313" key="10">
    <source>
        <dbReference type="Proteomes" id="UP001375240"/>
    </source>
</evidence>
<dbReference type="InterPro" id="IPR001965">
    <property type="entry name" value="Znf_PHD"/>
</dbReference>
<organism evidence="9 10">
    <name type="scientific">Orbilia brochopaga</name>
    <dbReference type="NCBI Taxonomy" id="3140254"/>
    <lineage>
        <taxon>Eukaryota</taxon>
        <taxon>Fungi</taxon>
        <taxon>Dikarya</taxon>
        <taxon>Ascomycota</taxon>
        <taxon>Pezizomycotina</taxon>
        <taxon>Orbiliomycetes</taxon>
        <taxon>Orbiliales</taxon>
        <taxon>Orbiliaceae</taxon>
        <taxon>Orbilia</taxon>
    </lineage>
</organism>